<reference evidence="1 2" key="1">
    <citation type="journal article" date="2012" name="J. Bacteriol.">
        <title>Complete genome sequence of the broad-host-range strain Sinorhizobium fredii USDA257.</title>
        <authorList>
            <person name="Schuldes J."/>
            <person name="Rodriguez Orbegoso M."/>
            <person name="Schmeisser C."/>
            <person name="Krishnan H.B."/>
            <person name="Daniel R."/>
            <person name="Streit W.R."/>
        </authorList>
    </citation>
    <scope>NUCLEOTIDE SEQUENCE [LARGE SCALE GENOMIC DNA]</scope>
    <source>
        <strain evidence="1 2">USDA 257</strain>
    </source>
</reference>
<dbReference type="KEGG" id="sfd:USDA257_c36010"/>
<dbReference type="HOGENOM" id="CLU_1905362_0_0_5"/>
<dbReference type="AlphaFoldDB" id="I3X8F2"/>
<sequence length="133" mass="15161">MVSTYKDDNGEDYEQWAARKLREMDERKAQAGLEARLAALARRTDKRLGEIVKAVELAFGDLRTEMQVQRAVYDDEAALLAELRDTHETLVERLVKKALKDQSKAFASEIGTLRNSLHFLEARVKELEARAAK</sequence>
<dbReference type="Proteomes" id="UP000006180">
    <property type="component" value="Chromosome"/>
</dbReference>
<dbReference type="PATRIC" id="fig|1185652.3.peg.3736"/>
<dbReference type="RefSeq" id="WP_014764296.1">
    <property type="nucleotide sequence ID" value="NC_018000.1"/>
</dbReference>
<dbReference type="EMBL" id="CP003563">
    <property type="protein sequence ID" value="AFL52158.1"/>
    <property type="molecule type" value="Genomic_DNA"/>
</dbReference>
<organism evidence="1 2">
    <name type="scientific">Sinorhizobium fredii (strain USDA 257)</name>
    <dbReference type="NCBI Taxonomy" id="1185652"/>
    <lineage>
        <taxon>Bacteria</taxon>
        <taxon>Pseudomonadati</taxon>
        <taxon>Pseudomonadota</taxon>
        <taxon>Alphaproteobacteria</taxon>
        <taxon>Hyphomicrobiales</taxon>
        <taxon>Rhizobiaceae</taxon>
        <taxon>Sinorhizobium/Ensifer group</taxon>
        <taxon>Sinorhizobium</taxon>
    </lineage>
</organism>
<name>I3X8F2_SINF2</name>
<accession>I3X8F2</accession>
<gene>
    <name evidence="1" type="ORF">USDA257_c36010</name>
</gene>
<evidence type="ECO:0000313" key="1">
    <source>
        <dbReference type="EMBL" id="AFL52158.1"/>
    </source>
</evidence>
<proteinExistence type="predicted"/>
<protein>
    <submittedName>
        <fullName evidence="1">Uncharacterized protein</fullName>
    </submittedName>
</protein>
<dbReference type="STRING" id="1185652.USDA257_c36010"/>
<evidence type="ECO:0000313" key="2">
    <source>
        <dbReference type="Proteomes" id="UP000006180"/>
    </source>
</evidence>